<protein>
    <recommendedName>
        <fullName evidence="1">Aminoglycoside phosphotransferase domain-containing protein</fullName>
    </recommendedName>
</protein>
<dbReference type="EMBL" id="RJSG01000002">
    <property type="protein sequence ID" value="RNL79143.1"/>
    <property type="molecule type" value="Genomic_DNA"/>
</dbReference>
<comment type="caution">
    <text evidence="2">The sequence shown here is derived from an EMBL/GenBank/DDBJ whole genome shotgun (WGS) entry which is preliminary data.</text>
</comment>
<feature type="domain" description="Aminoglycoside phosphotransferase" evidence="1">
    <location>
        <begin position="276"/>
        <end position="378"/>
    </location>
</feature>
<dbReference type="InterPro" id="IPR002575">
    <property type="entry name" value="Aminoglycoside_PTrfase"/>
</dbReference>
<proteinExistence type="predicted"/>
<dbReference type="Proteomes" id="UP000277094">
    <property type="component" value="Unassembled WGS sequence"/>
</dbReference>
<evidence type="ECO:0000313" key="3">
    <source>
        <dbReference type="Proteomes" id="UP000277094"/>
    </source>
</evidence>
<dbReference type="SUPFAM" id="SSF56112">
    <property type="entry name" value="Protein kinase-like (PK-like)"/>
    <property type="match status" value="1"/>
</dbReference>
<reference evidence="2 3" key="1">
    <citation type="submission" date="2018-11" db="EMBL/GenBank/DDBJ databases">
        <authorList>
            <person name="Li F."/>
        </authorList>
    </citation>
    <scope>NUCLEOTIDE SEQUENCE [LARGE SCALE GENOMIC DNA]</scope>
    <source>
        <strain evidence="2 3">KIS18-7</strain>
    </source>
</reference>
<organism evidence="2 3">
    <name type="scientific">Nocardioides marmorisolisilvae</name>
    <dbReference type="NCBI Taxonomy" id="1542737"/>
    <lineage>
        <taxon>Bacteria</taxon>
        <taxon>Bacillati</taxon>
        <taxon>Actinomycetota</taxon>
        <taxon>Actinomycetes</taxon>
        <taxon>Propionibacteriales</taxon>
        <taxon>Nocardioidaceae</taxon>
        <taxon>Nocardioides</taxon>
    </lineage>
</organism>
<accession>A0A3N0DUQ9</accession>
<gene>
    <name evidence="2" type="ORF">EFL95_08905</name>
</gene>
<sequence>MAVGTVRTVRVALAGSLMVKPSPFRVTKPAVGLFGAESSPLPPHPASARQATSSVARAMVRARVRGTRRRYRPVMSGREALGAAAVSDDELAAIVARSHGTEVPGTLLDVDVTEVPYGLDAISTAGRHRVRGTARYADGDRPFSLFVKQVQSWERSAIFQQVPEEIRELAATGFPWRIEPLVYRSDLAARLPDGLRMPRSFGVFELDELSASIWLEDVPIRAVTWDLPRYERAAHLLGRMAGSPEVAVRAGVGEFDWNVGAYIGGRLTHQVFPMLRVDELWEHPLIAGSFDAALRGRLLAIAENIWDYGHELMALPTANAHGDACPNNLLVRPDDETSFTLIDFGFWMELPVGFDLGQLLVGDVQIGARSSDDLAERDEACLVAYHHGLAAEGYAIDLAVLRRAHAVHLLLFTGVSAFPWDLVHGPLTPEVQAIAASRAAITRYVLDLVEATS</sequence>
<name>A0A3N0DUQ9_9ACTN</name>
<dbReference type="Pfam" id="PF01636">
    <property type="entry name" value="APH"/>
    <property type="match status" value="1"/>
</dbReference>
<dbReference type="InterPro" id="IPR011009">
    <property type="entry name" value="Kinase-like_dom_sf"/>
</dbReference>
<dbReference type="AlphaFoldDB" id="A0A3N0DUQ9"/>
<keyword evidence="3" id="KW-1185">Reference proteome</keyword>
<evidence type="ECO:0000313" key="2">
    <source>
        <dbReference type="EMBL" id="RNL79143.1"/>
    </source>
</evidence>
<evidence type="ECO:0000259" key="1">
    <source>
        <dbReference type="Pfam" id="PF01636"/>
    </source>
</evidence>